<dbReference type="SUPFAM" id="SSF53955">
    <property type="entry name" value="Lysozyme-like"/>
    <property type="match status" value="1"/>
</dbReference>
<evidence type="ECO:0000256" key="1">
    <source>
        <dbReference type="SAM" id="SignalP"/>
    </source>
</evidence>
<dbReference type="EMBL" id="CP001791">
    <property type="protein sequence ID" value="ADH99837.1"/>
    <property type="molecule type" value="Genomic_DNA"/>
</dbReference>
<keyword evidence="1" id="KW-0732">Signal</keyword>
<reference evidence="3" key="1">
    <citation type="submission" date="2009-10" db="EMBL/GenBank/DDBJ databases">
        <title>Complete sequence of Bacillus selenitireducens MLS10.</title>
        <authorList>
            <consortium name="US DOE Joint Genome Institute"/>
            <person name="Lucas S."/>
            <person name="Copeland A."/>
            <person name="Lapidus A."/>
            <person name="Glavina del Rio T."/>
            <person name="Dalin E."/>
            <person name="Tice H."/>
            <person name="Bruce D."/>
            <person name="Goodwin L."/>
            <person name="Pitluck S."/>
            <person name="Sims D."/>
            <person name="Brettin T."/>
            <person name="Detter J.C."/>
            <person name="Han C."/>
            <person name="Larimer F."/>
            <person name="Land M."/>
            <person name="Hauser L."/>
            <person name="Kyrpides N."/>
            <person name="Ovchinnikova G."/>
            <person name="Stolz J."/>
        </authorList>
    </citation>
    <scope>NUCLEOTIDE SEQUENCE [LARGE SCALE GENOMIC DNA]</scope>
    <source>
        <strain evidence="3">MLS10</strain>
    </source>
</reference>
<dbReference type="HOGENOM" id="CLU_092304_0_0_9"/>
<feature type="domain" description="Transglycosylase SLT" evidence="2">
    <location>
        <begin position="103"/>
        <end position="217"/>
    </location>
</feature>
<dbReference type="KEGG" id="bse:Bsel_2334"/>
<gene>
    <name evidence="3" type="ordered locus">Bsel_2334</name>
</gene>
<evidence type="ECO:0000259" key="2">
    <source>
        <dbReference type="Pfam" id="PF01464"/>
    </source>
</evidence>
<dbReference type="STRING" id="439292.Bsel_2334"/>
<dbReference type="AlphaFoldDB" id="D6XW83"/>
<organism evidence="3 4">
    <name type="scientific">Bacillus selenitireducens (strain ATCC 700615 / DSM 15326 / MLS10)</name>
    <dbReference type="NCBI Taxonomy" id="439292"/>
    <lineage>
        <taxon>Bacteria</taxon>
        <taxon>Bacillati</taxon>
        <taxon>Bacillota</taxon>
        <taxon>Bacilli</taxon>
        <taxon>Bacillales</taxon>
        <taxon>Bacillaceae</taxon>
        <taxon>Salisediminibacterium</taxon>
    </lineage>
</organism>
<sequence>MKINKLWLIFSSVAAVTALLMGLSSQGDTSDVKIAELEKNTINRDMINQSFEDIVEARDTLPDYKSSVTLTDWRAADEVAEAMYEDSEGAFQKEWGLFLASEALHRDIDPFLVYELLRVETGDQFDPEMVGPKTSYGRAYGIAQFMTNTAPWIAEMAGIEYDEEQLFNPYYSMFLSVEYLDFLYDRYKDWNHALTAYHRGIYGMETYVSQNGHAKSWYAVEIQENADQTGNLVTYDQTR</sequence>
<evidence type="ECO:0000313" key="4">
    <source>
        <dbReference type="Proteomes" id="UP000000271"/>
    </source>
</evidence>
<dbReference type="RefSeq" id="WP_013173259.1">
    <property type="nucleotide sequence ID" value="NC_014219.1"/>
</dbReference>
<dbReference type="InterPro" id="IPR023346">
    <property type="entry name" value="Lysozyme-like_dom_sf"/>
</dbReference>
<evidence type="ECO:0000313" key="3">
    <source>
        <dbReference type="EMBL" id="ADH99837.1"/>
    </source>
</evidence>
<feature type="signal peptide" evidence="1">
    <location>
        <begin position="1"/>
        <end position="27"/>
    </location>
</feature>
<dbReference type="eggNOG" id="COG0741">
    <property type="taxonomic scope" value="Bacteria"/>
</dbReference>
<dbReference type="InterPro" id="IPR008258">
    <property type="entry name" value="Transglycosylase_SLT_dom_1"/>
</dbReference>
<proteinExistence type="predicted"/>
<feature type="chain" id="PRO_5003090777" evidence="1">
    <location>
        <begin position="28"/>
        <end position="239"/>
    </location>
</feature>
<name>D6XW83_BACIE</name>
<keyword evidence="4" id="KW-1185">Reference proteome</keyword>
<accession>D6XW83</accession>
<dbReference type="Pfam" id="PF01464">
    <property type="entry name" value="SLT"/>
    <property type="match status" value="1"/>
</dbReference>
<dbReference type="CAZy" id="GH23">
    <property type="family name" value="Glycoside Hydrolase Family 23"/>
</dbReference>
<protein>
    <submittedName>
        <fullName evidence="3">Lytic transglycosylase catalytic</fullName>
    </submittedName>
</protein>
<dbReference type="Proteomes" id="UP000000271">
    <property type="component" value="Chromosome"/>
</dbReference>
<dbReference type="Gene3D" id="1.10.530.10">
    <property type="match status" value="1"/>
</dbReference>